<organism evidence="11 12">
    <name type="scientific">Vallitalea pronyensis</name>
    <dbReference type="NCBI Taxonomy" id="1348613"/>
    <lineage>
        <taxon>Bacteria</taxon>
        <taxon>Bacillati</taxon>
        <taxon>Bacillota</taxon>
        <taxon>Clostridia</taxon>
        <taxon>Lachnospirales</taxon>
        <taxon>Vallitaleaceae</taxon>
        <taxon>Vallitalea</taxon>
    </lineage>
</organism>
<keyword evidence="4 8" id="KW-0378">Hydrolase</keyword>
<dbReference type="EMBL" id="CP058649">
    <property type="protein sequence ID" value="QUI25741.1"/>
    <property type="molecule type" value="Genomic_DNA"/>
</dbReference>
<dbReference type="CDD" id="cd01295">
    <property type="entry name" value="AdeC"/>
    <property type="match status" value="1"/>
</dbReference>
<dbReference type="AlphaFoldDB" id="A0A8J8MQ67"/>
<dbReference type="SUPFAM" id="SSF51556">
    <property type="entry name" value="Metallo-dependent hydrolases"/>
    <property type="match status" value="1"/>
</dbReference>
<dbReference type="InterPro" id="IPR032466">
    <property type="entry name" value="Metal_Hydrolase"/>
</dbReference>
<feature type="domain" description="Amidohydrolase-related" evidence="9">
    <location>
        <begin position="64"/>
        <end position="345"/>
    </location>
</feature>
<evidence type="ECO:0000256" key="4">
    <source>
        <dbReference type="ARBA" id="ARBA00022801"/>
    </source>
</evidence>
<dbReference type="EC" id="3.5.4.2" evidence="3 8"/>
<comment type="cofactor">
    <cofactor evidence="1 8">
        <name>Mn(2+)</name>
        <dbReference type="ChEBI" id="CHEBI:29035"/>
    </cofactor>
</comment>
<proteinExistence type="inferred from homology"/>
<dbReference type="InterPro" id="IPR006680">
    <property type="entry name" value="Amidohydro-rel"/>
</dbReference>
<comment type="similarity">
    <text evidence="2 8">Belongs to the metallo-dependent hydrolases superfamily. Adenine deaminase family.</text>
</comment>
<evidence type="ECO:0000256" key="8">
    <source>
        <dbReference type="HAMAP-Rule" id="MF_01518"/>
    </source>
</evidence>
<dbReference type="SUPFAM" id="SSF51338">
    <property type="entry name" value="Composite domain of metallo-dependent hydrolases"/>
    <property type="match status" value="1"/>
</dbReference>
<keyword evidence="5 8" id="KW-0464">Manganese</keyword>
<dbReference type="Pfam" id="PF13382">
    <property type="entry name" value="Adenine_deam_C"/>
    <property type="match status" value="1"/>
</dbReference>
<name>A0A8J8MQ67_9FIRM</name>
<dbReference type="PANTHER" id="PTHR11113:SF2">
    <property type="entry name" value="ADENINE DEAMINASE"/>
    <property type="match status" value="1"/>
</dbReference>
<keyword evidence="12" id="KW-1185">Reference proteome</keyword>
<dbReference type="InterPro" id="IPR006679">
    <property type="entry name" value="Adenine_deam"/>
</dbReference>
<protein>
    <recommendedName>
        <fullName evidence="7 8">Adenine deaminase</fullName>
        <shortName evidence="8">Adenase</shortName>
        <shortName evidence="8">Adenine aminase</shortName>
        <ecNumber evidence="3 8">3.5.4.2</ecNumber>
    </recommendedName>
</protein>
<dbReference type="PANTHER" id="PTHR11113">
    <property type="entry name" value="N-ACETYLGLUCOSAMINE-6-PHOSPHATE DEACETYLASE"/>
    <property type="match status" value="1"/>
</dbReference>
<dbReference type="Gene3D" id="2.30.40.10">
    <property type="entry name" value="Urease, subunit C, domain 1"/>
    <property type="match status" value="1"/>
</dbReference>
<evidence type="ECO:0000313" key="11">
    <source>
        <dbReference type="EMBL" id="QUI25741.1"/>
    </source>
</evidence>
<dbReference type="HAMAP" id="MF_01518">
    <property type="entry name" value="Adenine_deamin"/>
    <property type="match status" value="1"/>
</dbReference>
<evidence type="ECO:0000313" key="12">
    <source>
        <dbReference type="Proteomes" id="UP000683246"/>
    </source>
</evidence>
<dbReference type="GO" id="GO:0006146">
    <property type="term" value="P:adenine catabolic process"/>
    <property type="evidence" value="ECO:0007669"/>
    <property type="project" value="InterPro"/>
</dbReference>
<sequence length="570" mass="62279">MMSIVQRVRVARGEKKATKVLKNCQIVNVFNGKIEKADIAIEEGYIVGIGDYEGIEEVDIEGRLVCPGFIDGHVHIESSMLTPEQFAKAVIPKGTTTVIEDPHEIANVCGLNGIKYMLDASAKSPLDVYVMLPSCVPSTEFENAGAVLLADDLATLKGHPYVLGLGEMMNYPGVLCGNKDVFDKLALMEDAMIDGHAPNLAGKGLNAYITAGIKTDHECTTAKELKEKTAKGMYVHIREGSATRNLHDLIGGVTSYNNRRILFCTDDKQPYDIKNEGHINYNIRLAIEHGIDPIIAIRMATLNIAECYGLKHKGAVAPGYDADLVILNDLESVDVAMVYKKGKLVAENNRALFDIELYEEPRVLDTVRVKDINAISFDIPLRSDIAKVIQLVEHNVTTKHVRRKVDVKDHVFQHNKKLDILKLAVIERHKGTGNVGLGLVEGYGLTGGAVALTIAHDSHNIIVIGDNDEDMHGAVKELERVKGGITICSEGKILETLPLEVGGLMTGASMGFVEAKLEVMERIALDKGVNREIDPFLTLAFLALPVIPDLKLTDRGLFDVGVFGFVDIED</sequence>
<accession>A0A8J8MQ67</accession>
<dbReference type="Proteomes" id="UP000683246">
    <property type="component" value="Chromosome"/>
</dbReference>
<evidence type="ECO:0000256" key="6">
    <source>
        <dbReference type="ARBA" id="ARBA00047720"/>
    </source>
</evidence>
<dbReference type="Gene3D" id="3.20.20.140">
    <property type="entry name" value="Metal-dependent hydrolases"/>
    <property type="match status" value="1"/>
</dbReference>
<dbReference type="KEGG" id="vpy:HZI73_14790"/>
<dbReference type="GO" id="GO:0000034">
    <property type="term" value="F:adenine deaminase activity"/>
    <property type="evidence" value="ECO:0007669"/>
    <property type="project" value="UniProtKB-UniRule"/>
</dbReference>
<gene>
    <name evidence="8 11" type="primary">ade</name>
    <name evidence="11" type="ORF">HZI73_14790</name>
</gene>
<comment type="catalytic activity">
    <reaction evidence="6 8">
        <text>adenine + H2O + H(+) = hypoxanthine + NH4(+)</text>
        <dbReference type="Rhea" id="RHEA:23688"/>
        <dbReference type="ChEBI" id="CHEBI:15377"/>
        <dbReference type="ChEBI" id="CHEBI:15378"/>
        <dbReference type="ChEBI" id="CHEBI:16708"/>
        <dbReference type="ChEBI" id="CHEBI:17368"/>
        <dbReference type="ChEBI" id="CHEBI:28938"/>
        <dbReference type="EC" id="3.5.4.2"/>
    </reaction>
</comment>
<dbReference type="InterPro" id="IPR011059">
    <property type="entry name" value="Metal-dep_hydrolase_composite"/>
</dbReference>
<evidence type="ECO:0000256" key="3">
    <source>
        <dbReference type="ARBA" id="ARBA00012782"/>
    </source>
</evidence>
<dbReference type="InterPro" id="IPR026912">
    <property type="entry name" value="Adenine_deam_C"/>
</dbReference>
<dbReference type="FunFam" id="3.20.20.140:FF:000016">
    <property type="entry name" value="Adenine deaminase"/>
    <property type="match status" value="1"/>
</dbReference>
<evidence type="ECO:0000256" key="5">
    <source>
        <dbReference type="ARBA" id="ARBA00023211"/>
    </source>
</evidence>
<evidence type="ECO:0000259" key="10">
    <source>
        <dbReference type="Pfam" id="PF13382"/>
    </source>
</evidence>
<reference evidence="11" key="1">
    <citation type="submission" date="2020-07" db="EMBL/GenBank/DDBJ databases">
        <title>Vallitalea pronyensis genome.</title>
        <authorList>
            <person name="Postec A."/>
        </authorList>
    </citation>
    <scope>NUCLEOTIDE SEQUENCE</scope>
    <source>
        <strain evidence="11">FatNI3</strain>
    </source>
</reference>
<feature type="domain" description="Adenine deaminase C-terminal" evidence="10">
    <location>
        <begin position="396"/>
        <end position="561"/>
    </location>
</feature>
<evidence type="ECO:0000256" key="1">
    <source>
        <dbReference type="ARBA" id="ARBA00001936"/>
    </source>
</evidence>
<evidence type="ECO:0000256" key="7">
    <source>
        <dbReference type="ARBA" id="ARBA00069718"/>
    </source>
</evidence>
<evidence type="ECO:0000256" key="2">
    <source>
        <dbReference type="ARBA" id="ARBA00006773"/>
    </source>
</evidence>
<dbReference type="NCBIfam" id="TIGR01178">
    <property type="entry name" value="ade"/>
    <property type="match status" value="1"/>
</dbReference>
<dbReference type="Pfam" id="PF01979">
    <property type="entry name" value="Amidohydro_1"/>
    <property type="match status" value="1"/>
</dbReference>
<evidence type="ECO:0000259" key="9">
    <source>
        <dbReference type="Pfam" id="PF01979"/>
    </source>
</evidence>